<organism evidence="6">
    <name type="scientific">Zea mays</name>
    <name type="common">Maize</name>
    <dbReference type="NCBI Taxonomy" id="4577"/>
    <lineage>
        <taxon>Eukaryota</taxon>
        <taxon>Viridiplantae</taxon>
        <taxon>Streptophyta</taxon>
        <taxon>Embryophyta</taxon>
        <taxon>Tracheophyta</taxon>
        <taxon>Spermatophyta</taxon>
        <taxon>Magnoliopsida</taxon>
        <taxon>Liliopsida</taxon>
        <taxon>Poales</taxon>
        <taxon>Poaceae</taxon>
        <taxon>PACMAD clade</taxon>
        <taxon>Panicoideae</taxon>
        <taxon>Andropogonodae</taxon>
        <taxon>Andropogoneae</taxon>
        <taxon>Tripsacinae</taxon>
        <taxon>Zea</taxon>
    </lineage>
</organism>
<dbReference type="InParanoid" id="B4FDZ7"/>
<dbReference type="IntAct" id="B4FDZ7">
    <property type="interactions" value="4"/>
</dbReference>
<dbReference type="SMR" id="B4FDZ7"/>
<dbReference type="STRING" id="4577.B4FDZ7"/>
<reference evidence="7" key="2">
    <citation type="submission" date="2015-12" db="EMBL/GenBank/DDBJ databases">
        <title>Update maize B73 reference genome by single molecule sequencing technologies.</title>
        <authorList>
            <consortium name="Maize Genome Sequencing Project"/>
            <person name="Ware D."/>
        </authorList>
    </citation>
    <scope>NUCLEOTIDE SEQUENCE</scope>
    <source>
        <tissue evidence="7">Seedling</tissue>
    </source>
</reference>
<keyword evidence="7" id="KW-0808">Transferase</keyword>
<dbReference type="PROSITE" id="PS50011">
    <property type="entry name" value="PROTEIN_KINASE_DOM"/>
    <property type="match status" value="1"/>
</dbReference>
<dbReference type="InterPro" id="IPR000719">
    <property type="entry name" value="Prot_kinase_dom"/>
</dbReference>
<evidence type="ECO:0000313" key="7">
    <source>
        <dbReference type="EMBL" id="AQK51484.1"/>
    </source>
</evidence>
<gene>
    <name evidence="7" type="ORF">ZEAMMB73_Zm00001d049856</name>
</gene>
<keyword evidence="2" id="KW-1003">Cell membrane</keyword>
<dbReference type="Gene3D" id="1.10.510.10">
    <property type="entry name" value="Transferase(Phosphotransferase) domain 1"/>
    <property type="match status" value="1"/>
</dbReference>
<dbReference type="OrthoDB" id="4062651at2759"/>
<dbReference type="PANTHER" id="PTHR47985">
    <property type="entry name" value="OS07G0668900 PROTEIN"/>
    <property type="match status" value="1"/>
</dbReference>
<comment type="subcellular location">
    <subcellularLocation>
        <location evidence="1">Cell membrane</location>
    </subcellularLocation>
</comment>
<reference evidence="6" key="1">
    <citation type="journal article" date="2009" name="PLoS Genet.">
        <title>Sequencing, mapping, and analysis of 27,455 maize full-length cDNAs.</title>
        <authorList>
            <person name="Soderlund C."/>
            <person name="Descour A."/>
            <person name="Kudrna D."/>
            <person name="Bomhoff M."/>
            <person name="Boyd L."/>
            <person name="Currie J."/>
            <person name="Angelova A."/>
            <person name="Collura K."/>
            <person name="Wissotski M."/>
            <person name="Ashley E."/>
            <person name="Morrow D."/>
            <person name="Fernandes J."/>
            <person name="Walbot V."/>
            <person name="Yu Y."/>
        </authorList>
    </citation>
    <scope>NUCLEOTIDE SEQUENCE</scope>
    <source>
        <strain evidence="6">B73</strain>
    </source>
</reference>
<accession>B4FDZ7</accession>
<dbReference type="GO" id="GO:0004674">
    <property type="term" value="F:protein serine/threonine kinase activity"/>
    <property type="evidence" value="ECO:0007669"/>
    <property type="project" value="UniProtKB-KW"/>
</dbReference>
<dbReference type="EMBL" id="BT035335">
    <property type="protein sequence ID" value="ACF80340.1"/>
    <property type="molecule type" value="mRNA"/>
</dbReference>
<evidence type="ECO:0000256" key="2">
    <source>
        <dbReference type="ARBA" id="ARBA00022475"/>
    </source>
</evidence>
<dbReference type="KEGG" id="zma:100193149"/>
<evidence type="ECO:0000256" key="4">
    <source>
        <dbReference type="ARBA" id="ARBA00023136"/>
    </source>
</evidence>
<dbReference type="PROSITE" id="PS00108">
    <property type="entry name" value="PROTEIN_KINASE_ST"/>
    <property type="match status" value="1"/>
</dbReference>
<dbReference type="InterPro" id="IPR008271">
    <property type="entry name" value="Ser/Thr_kinase_AS"/>
</dbReference>
<evidence type="ECO:0000256" key="1">
    <source>
        <dbReference type="ARBA" id="ARBA00004236"/>
    </source>
</evidence>
<dbReference type="EMBL" id="CM000780">
    <property type="protein sequence ID" value="AQK51484.1"/>
    <property type="molecule type" value="Genomic_DNA"/>
</dbReference>
<evidence type="ECO:0000313" key="6">
    <source>
        <dbReference type="EMBL" id="ACF80340.1"/>
    </source>
</evidence>
<keyword evidence="7" id="KW-0418">Kinase</keyword>
<protein>
    <submittedName>
        <fullName evidence="7">Serine/threonine-protein kinase CDG1</fullName>
    </submittedName>
</protein>
<name>B4FDZ7_MAIZE</name>
<dbReference type="eggNOG" id="KOG1187">
    <property type="taxonomic scope" value="Eukaryota"/>
</dbReference>
<dbReference type="ExpressionAtlas" id="B4FDZ7">
    <property type="expression patterns" value="baseline and differential"/>
</dbReference>
<dbReference type="SUPFAM" id="SSF56112">
    <property type="entry name" value="Protein kinase-like (PK-like)"/>
    <property type="match status" value="1"/>
</dbReference>
<dbReference type="InterPro" id="IPR011009">
    <property type="entry name" value="Kinase-like_dom_sf"/>
</dbReference>
<feature type="domain" description="Protein kinase" evidence="5">
    <location>
        <begin position="41"/>
        <end position="313"/>
    </location>
</feature>
<dbReference type="PANTHER" id="PTHR47985:SF16">
    <property type="entry name" value="RECEPTOR-LIKE CYTOPLASMIC KINASE 185"/>
    <property type="match status" value="1"/>
</dbReference>
<evidence type="ECO:0000256" key="3">
    <source>
        <dbReference type="ARBA" id="ARBA00022527"/>
    </source>
</evidence>
<dbReference type="PaxDb" id="4577-GRMZM2G091243_P01"/>
<sequence length="328" mass="36148">MERILRCFNLGPTGSEDDDISFTLTVETFSFEELSAATDNFSSTLRIGSGGQATVYEGHIPHIGQVAVKRLRTNDFPSKQRAFLMEVYVLNSTNHPHIVKLLGCCSEGTERLLVYEYVKGGTLRHRLKELNWYTRMRIARDTATVLEKLHLQSDPPIIHRDFKSDNILLSTNLSPKVSDFGIAKIAPAGDELTAATSETLGTYGYASPGIFRPLNATVMTDIYSFGVVLLEIITGKPAIDHSKEGDEHYLVHWAASKSKDGNFEEVLDPRLRGSVSRMVLSEALAVVDRCTGTEPVGRPRIREIIRALRHVVSISQDDTPGASSSAAS</sequence>
<keyword evidence="4" id="KW-0472">Membrane</keyword>
<proteinExistence type="evidence at transcript level"/>
<keyword evidence="3" id="KW-0723">Serine/threonine-protein kinase</keyword>
<dbReference type="Gene3D" id="3.30.200.20">
    <property type="entry name" value="Phosphorylase Kinase, domain 1"/>
    <property type="match status" value="1"/>
</dbReference>
<dbReference type="GO" id="GO:0005524">
    <property type="term" value="F:ATP binding"/>
    <property type="evidence" value="ECO:0007669"/>
    <property type="project" value="InterPro"/>
</dbReference>
<dbReference type="Pfam" id="PF00069">
    <property type="entry name" value="Pkinase"/>
    <property type="match status" value="1"/>
</dbReference>
<dbReference type="FunFam" id="1.10.510.10:FF:002283">
    <property type="match status" value="1"/>
</dbReference>
<dbReference type="AlphaFoldDB" id="B4FDZ7"/>
<evidence type="ECO:0000259" key="5">
    <source>
        <dbReference type="PROSITE" id="PS50011"/>
    </source>
</evidence>
<dbReference type="OMA" id="LAFWARD"/>
<dbReference type="GO" id="GO:0005886">
    <property type="term" value="C:plasma membrane"/>
    <property type="evidence" value="ECO:0007669"/>
    <property type="project" value="UniProtKB-SubCell"/>
</dbReference>